<keyword evidence="3" id="KW-1185">Reference proteome</keyword>
<dbReference type="EMBL" id="CADCXU010033934">
    <property type="protein sequence ID" value="CAB0019339.1"/>
    <property type="molecule type" value="Genomic_DNA"/>
</dbReference>
<reference evidence="2 3" key="1">
    <citation type="submission" date="2020-02" db="EMBL/GenBank/DDBJ databases">
        <authorList>
            <person name="Ferguson B K."/>
        </authorList>
    </citation>
    <scope>NUCLEOTIDE SEQUENCE [LARGE SCALE GENOMIC DNA]</scope>
</reference>
<sequence>MEVQEEKYAGPGAQNVRTSAEQRTTFCVSAQYQKDRYWDQQLHERECPTKPFYYPGVFCSINLIFESCETRKIVGNLTLIPTSSPASLYQTVFTGQSSQDSLHRIVLSVQSILDSISRAVFTRQSSPGSLYQRVFTWQSLPDHLYLCSGFLEEGFPPGDGGRSKTNPPFLEVVIGSADNRKQSPGRGVREGDSNLSRTRGFVSTVPTTISSKRWGGGHGPLRISHLTPRMASNAESAFRTEPRRTRFWDDLENLRGRVTAVRHRSKQKEPVRLRNVIERKIRMTRRRKKYEVTKNSLMKKCYRHCKAIPGFNLTLSTWNFRPDNCNILRIGHGVSGQHAMRSWRQWSAWLAALNAGKRSEFCRNSTRNHRRFAASQGEIRRLSGRKLEEFLEDENLAN</sequence>
<evidence type="ECO:0000256" key="1">
    <source>
        <dbReference type="SAM" id="MobiDB-lite"/>
    </source>
</evidence>
<dbReference type="Proteomes" id="UP000479000">
    <property type="component" value="Unassembled WGS sequence"/>
</dbReference>
<accession>A0A6H5HMZ1</accession>
<evidence type="ECO:0000313" key="2">
    <source>
        <dbReference type="EMBL" id="CAB0019339.1"/>
    </source>
</evidence>
<gene>
    <name evidence="2" type="ORF">NTEN_LOCUS23051</name>
</gene>
<protein>
    <submittedName>
        <fullName evidence="2">Uncharacterized protein</fullName>
    </submittedName>
</protein>
<evidence type="ECO:0000313" key="3">
    <source>
        <dbReference type="Proteomes" id="UP000479000"/>
    </source>
</evidence>
<dbReference type="AlphaFoldDB" id="A0A6H5HMZ1"/>
<organism evidence="2 3">
    <name type="scientific">Nesidiocoris tenuis</name>
    <dbReference type="NCBI Taxonomy" id="355587"/>
    <lineage>
        <taxon>Eukaryota</taxon>
        <taxon>Metazoa</taxon>
        <taxon>Ecdysozoa</taxon>
        <taxon>Arthropoda</taxon>
        <taxon>Hexapoda</taxon>
        <taxon>Insecta</taxon>
        <taxon>Pterygota</taxon>
        <taxon>Neoptera</taxon>
        <taxon>Paraneoptera</taxon>
        <taxon>Hemiptera</taxon>
        <taxon>Heteroptera</taxon>
        <taxon>Panheteroptera</taxon>
        <taxon>Cimicomorpha</taxon>
        <taxon>Miridae</taxon>
        <taxon>Dicyphina</taxon>
        <taxon>Nesidiocoris</taxon>
    </lineage>
</organism>
<proteinExistence type="predicted"/>
<name>A0A6H5HMZ1_9HEMI</name>
<feature type="region of interest" description="Disordered" evidence="1">
    <location>
        <begin position="176"/>
        <end position="197"/>
    </location>
</feature>